<sequence length="95" mass="10781">MVRQSPGGSAGDVAERQKLRLSGGAIASLTGVVLLVIFMIQNTERVTLTFLFWSFTWPLWLLALVTALVGALVWFGLGVMRRHRRRKARREDRRD</sequence>
<dbReference type="EMBL" id="JBHUCP010000026">
    <property type="protein sequence ID" value="MFD1533817.1"/>
    <property type="molecule type" value="Genomic_DNA"/>
</dbReference>
<evidence type="ECO:0000256" key="1">
    <source>
        <dbReference type="ARBA" id="ARBA00022475"/>
    </source>
</evidence>
<evidence type="ECO:0000313" key="7">
    <source>
        <dbReference type="EMBL" id="MFD1533817.1"/>
    </source>
</evidence>
<evidence type="ECO:0000313" key="8">
    <source>
        <dbReference type="Proteomes" id="UP001597145"/>
    </source>
</evidence>
<dbReference type="RefSeq" id="WP_343977530.1">
    <property type="nucleotide sequence ID" value="NZ_BAAAJG010000009.1"/>
</dbReference>
<proteinExistence type="predicted"/>
<evidence type="ECO:0000256" key="5">
    <source>
        <dbReference type="SAM" id="Phobius"/>
    </source>
</evidence>
<evidence type="ECO:0000256" key="4">
    <source>
        <dbReference type="ARBA" id="ARBA00023136"/>
    </source>
</evidence>
<evidence type="ECO:0000256" key="2">
    <source>
        <dbReference type="ARBA" id="ARBA00022692"/>
    </source>
</evidence>
<keyword evidence="8" id="KW-1185">Reference proteome</keyword>
<dbReference type="SUPFAM" id="SSF103473">
    <property type="entry name" value="MFS general substrate transporter"/>
    <property type="match status" value="1"/>
</dbReference>
<organism evidence="7 8">
    <name type="scientific">Pseudonocardia aurantiaca</name>
    <dbReference type="NCBI Taxonomy" id="75290"/>
    <lineage>
        <taxon>Bacteria</taxon>
        <taxon>Bacillati</taxon>
        <taxon>Actinomycetota</taxon>
        <taxon>Actinomycetes</taxon>
        <taxon>Pseudonocardiales</taxon>
        <taxon>Pseudonocardiaceae</taxon>
        <taxon>Pseudonocardia</taxon>
    </lineage>
</organism>
<gene>
    <name evidence="7" type="ORF">ACFSCY_30815</name>
</gene>
<keyword evidence="2 5" id="KW-0812">Transmembrane</keyword>
<keyword evidence="3 5" id="KW-1133">Transmembrane helix</keyword>
<keyword evidence="1" id="KW-1003">Cell membrane</keyword>
<dbReference type="Proteomes" id="UP001597145">
    <property type="component" value="Unassembled WGS sequence"/>
</dbReference>
<dbReference type="PANTHER" id="PTHR41335">
    <property type="entry name" value="MEMBRANE PROTEIN-RELATED"/>
    <property type="match status" value="1"/>
</dbReference>
<keyword evidence="4 5" id="KW-0472">Membrane</keyword>
<feature type="domain" description="Lipopolysaccharide assembly protein A" evidence="6">
    <location>
        <begin position="41"/>
        <end position="93"/>
    </location>
</feature>
<dbReference type="InterPro" id="IPR036259">
    <property type="entry name" value="MFS_trans_sf"/>
</dbReference>
<dbReference type="PANTHER" id="PTHR41335:SF1">
    <property type="entry name" value="MEMBRANE PROTEIN"/>
    <property type="match status" value="1"/>
</dbReference>
<name>A0ABW4FU35_9PSEU</name>
<dbReference type="InterPro" id="IPR010445">
    <property type="entry name" value="LapA_dom"/>
</dbReference>
<accession>A0ABW4FU35</accession>
<evidence type="ECO:0000256" key="3">
    <source>
        <dbReference type="ARBA" id="ARBA00022989"/>
    </source>
</evidence>
<reference evidence="8" key="1">
    <citation type="journal article" date="2019" name="Int. J. Syst. Evol. Microbiol.">
        <title>The Global Catalogue of Microorganisms (GCM) 10K type strain sequencing project: providing services to taxonomists for standard genome sequencing and annotation.</title>
        <authorList>
            <consortium name="The Broad Institute Genomics Platform"/>
            <consortium name="The Broad Institute Genome Sequencing Center for Infectious Disease"/>
            <person name="Wu L."/>
            <person name="Ma J."/>
        </authorList>
    </citation>
    <scope>NUCLEOTIDE SEQUENCE [LARGE SCALE GENOMIC DNA]</scope>
    <source>
        <strain evidence="8">JCM 12165</strain>
    </source>
</reference>
<protein>
    <submittedName>
        <fullName evidence="7">Lipopolysaccharide assembly protein LapA domain-containing protein</fullName>
    </submittedName>
</protein>
<comment type="caution">
    <text evidence="7">The sequence shown here is derived from an EMBL/GenBank/DDBJ whole genome shotgun (WGS) entry which is preliminary data.</text>
</comment>
<evidence type="ECO:0000259" key="6">
    <source>
        <dbReference type="Pfam" id="PF06305"/>
    </source>
</evidence>
<dbReference type="Pfam" id="PF06305">
    <property type="entry name" value="LapA_dom"/>
    <property type="match status" value="1"/>
</dbReference>
<feature type="transmembrane region" description="Helical" evidence="5">
    <location>
        <begin position="21"/>
        <end position="40"/>
    </location>
</feature>
<feature type="transmembrane region" description="Helical" evidence="5">
    <location>
        <begin position="60"/>
        <end position="80"/>
    </location>
</feature>